<evidence type="ECO:0000259" key="2">
    <source>
        <dbReference type="Pfam" id="PF09423"/>
    </source>
</evidence>
<dbReference type="InterPro" id="IPR006311">
    <property type="entry name" value="TAT_signal"/>
</dbReference>
<feature type="chain" id="PRO_5045418793" evidence="1">
    <location>
        <begin position="23"/>
        <end position="558"/>
    </location>
</feature>
<dbReference type="Gene3D" id="3.60.21.70">
    <property type="entry name" value="PhoD-like phosphatase"/>
    <property type="match status" value="1"/>
</dbReference>
<dbReference type="Proteomes" id="UP001597216">
    <property type="component" value="Unassembled WGS sequence"/>
</dbReference>
<dbReference type="InterPro" id="IPR029052">
    <property type="entry name" value="Metallo-depent_PP-like"/>
</dbReference>
<dbReference type="InterPro" id="IPR032093">
    <property type="entry name" value="PhoD_N"/>
</dbReference>
<dbReference type="InterPro" id="IPR038607">
    <property type="entry name" value="PhoD-like_sf"/>
</dbReference>
<dbReference type="PROSITE" id="PS51318">
    <property type="entry name" value="TAT"/>
    <property type="match status" value="1"/>
</dbReference>
<organism evidence="4 5">
    <name type="scientific">Phenylobacterium conjunctum</name>
    <dbReference type="NCBI Taxonomy" id="1298959"/>
    <lineage>
        <taxon>Bacteria</taxon>
        <taxon>Pseudomonadati</taxon>
        <taxon>Pseudomonadota</taxon>
        <taxon>Alphaproteobacteria</taxon>
        <taxon>Caulobacterales</taxon>
        <taxon>Caulobacteraceae</taxon>
        <taxon>Phenylobacterium</taxon>
    </lineage>
</organism>
<dbReference type="Gene3D" id="2.60.40.380">
    <property type="entry name" value="Purple acid phosphatase-like, N-terminal"/>
    <property type="match status" value="1"/>
</dbReference>
<evidence type="ECO:0000313" key="5">
    <source>
        <dbReference type="Proteomes" id="UP001597216"/>
    </source>
</evidence>
<dbReference type="PANTHER" id="PTHR43606">
    <property type="entry name" value="PHOSPHATASE, PUTATIVE (AFU_ORTHOLOGUE AFUA_6G08710)-RELATED"/>
    <property type="match status" value="1"/>
</dbReference>
<dbReference type="InterPro" id="IPR018946">
    <property type="entry name" value="PhoD-like_MPP"/>
</dbReference>
<evidence type="ECO:0000256" key="1">
    <source>
        <dbReference type="SAM" id="SignalP"/>
    </source>
</evidence>
<proteinExistence type="predicted"/>
<dbReference type="RefSeq" id="WP_377353676.1">
    <property type="nucleotide sequence ID" value="NZ_JBHTLQ010000023.1"/>
</dbReference>
<comment type="caution">
    <text evidence="4">The sequence shown here is derived from an EMBL/GenBank/DDBJ whole genome shotgun (WGS) entry which is preliminary data.</text>
</comment>
<feature type="domain" description="PhoD-like phosphatase metallophosphatase" evidence="2">
    <location>
        <begin position="139"/>
        <end position="521"/>
    </location>
</feature>
<feature type="signal peptide" evidence="1">
    <location>
        <begin position="1"/>
        <end position="22"/>
    </location>
</feature>
<dbReference type="PANTHER" id="PTHR43606:SF2">
    <property type="entry name" value="ALKALINE PHOSPHATASE FAMILY PROTEIN (AFU_ORTHOLOGUE AFUA_5G03860)"/>
    <property type="match status" value="1"/>
</dbReference>
<name>A0ABW3T222_9CAUL</name>
<dbReference type="InterPro" id="IPR052900">
    <property type="entry name" value="Phospholipid_Metab_Enz"/>
</dbReference>
<feature type="domain" description="Phospholipase D N-terminal" evidence="3">
    <location>
        <begin position="35"/>
        <end position="128"/>
    </location>
</feature>
<dbReference type="CDD" id="cd07389">
    <property type="entry name" value="MPP_PhoD"/>
    <property type="match status" value="1"/>
</dbReference>
<gene>
    <name evidence="4" type="ORF">ACFQ27_11440</name>
</gene>
<accession>A0ABW3T222</accession>
<keyword evidence="1" id="KW-0732">Signal</keyword>
<dbReference type="EMBL" id="JBHTLQ010000023">
    <property type="protein sequence ID" value="MFD1191194.1"/>
    <property type="molecule type" value="Genomic_DNA"/>
</dbReference>
<dbReference type="SUPFAM" id="SSF56300">
    <property type="entry name" value="Metallo-dependent phosphatases"/>
    <property type="match status" value="1"/>
</dbReference>
<sequence length="558" mass="61415">MQIDRRRALALLGLGAATPALGQSAAYAGAVRFDHGVASGDPLQDRVILWTRITPAEATTGEIAYRWWLTPVVRNWRTRKLAKSGQGTTSAARDFTVKVDVTGLKPGVDYDFWFEANGVSSRPGRTRTLPQGKVNDVVMAVASCSLYPNGYFHAYGAIAAQPRVDVVLHLGDYIYEYGGPGSYGMDSKVAYFRPHDPPHECESLEDYRRRHAQYKTDPMLQAAHAKAPWIVVWDDHETANDSFKDGAQNHTPIDEGPWNERKARAIKAYFEWMPIREPADGGFAINRTFHFGDLVSLFMLETRLTARDKQLVYDRDLNGMDGKPDLKAFKAKLYDPYRRMMGEDQLAWLAGELDASVKSGRTWQVLGNEVVMAKVNVASFKKEMAPADYAKATKGLSAAGKARLDRLELIAGLGLPYGLDMWDGYPVDRERLYDAIKAAGARTIVVSGDSHAFWANELYDAAGARVAAEFGTTGITSPGGGDALTTLPVGEIYAKANKEVVYNNQSAKGFVLLTLTPTEAKGEMIKVSTIVQPTYEVSVDKTFRLTPEPRGVSGLTEI</sequence>
<dbReference type="Pfam" id="PF09423">
    <property type="entry name" value="PhoD"/>
    <property type="match status" value="1"/>
</dbReference>
<protein>
    <submittedName>
        <fullName evidence="4">Alkaline phosphatase D family protein</fullName>
    </submittedName>
</protein>
<evidence type="ECO:0000259" key="3">
    <source>
        <dbReference type="Pfam" id="PF16655"/>
    </source>
</evidence>
<keyword evidence="5" id="KW-1185">Reference proteome</keyword>
<reference evidence="5" key="1">
    <citation type="journal article" date="2019" name="Int. J. Syst. Evol. Microbiol.">
        <title>The Global Catalogue of Microorganisms (GCM) 10K type strain sequencing project: providing services to taxonomists for standard genome sequencing and annotation.</title>
        <authorList>
            <consortium name="The Broad Institute Genomics Platform"/>
            <consortium name="The Broad Institute Genome Sequencing Center for Infectious Disease"/>
            <person name="Wu L."/>
            <person name="Ma J."/>
        </authorList>
    </citation>
    <scope>NUCLEOTIDE SEQUENCE [LARGE SCALE GENOMIC DNA]</scope>
    <source>
        <strain evidence="5">CCUG 55074</strain>
    </source>
</reference>
<dbReference type="Pfam" id="PF16655">
    <property type="entry name" value="PhoD_N"/>
    <property type="match status" value="1"/>
</dbReference>
<evidence type="ECO:0000313" key="4">
    <source>
        <dbReference type="EMBL" id="MFD1191194.1"/>
    </source>
</evidence>